<reference evidence="2 3" key="1">
    <citation type="submission" date="2016-10" db="EMBL/GenBank/DDBJ databases">
        <authorList>
            <person name="de Groot N.N."/>
        </authorList>
    </citation>
    <scope>NUCLEOTIDE SEQUENCE [LARGE SCALE GENOMIC DNA]</scope>
    <source>
        <strain evidence="2 3">DSM 10317</strain>
    </source>
</reference>
<evidence type="ECO:0000313" key="3">
    <source>
        <dbReference type="Proteomes" id="UP000199428"/>
    </source>
</evidence>
<gene>
    <name evidence="2" type="ORF">SAMN02910350_01614</name>
</gene>
<feature type="compositionally biased region" description="Acidic residues" evidence="1">
    <location>
        <begin position="50"/>
        <end position="101"/>
    </location>
</feature>
<feature type="region of interest" description="Disordered" evidence="1">
    <location>
        <begin position="742"/>
        <end position="816"/>
    </location>
</feature>
<evidence type="ECO:0000313" key="2">
    <source>
        <dbReference type="EMBL" id="SCZ79107.1"/>
    </source>
</evidence>
<protein>
    <submittedName>
        <fullName evidence="2">Uncharacterized protein</fullName>
    </submittedName>
</protein>
<organism evidence="2 3">
    <name type="scientific">Pseudobutyrivibrio xylanivorans</name>
    <dbReference type="NCBI Taxonomy" id="185007"/>
    <lineage>
        <taxon>Bacteria</taxon>
        <taxon>Bacillati</taxon>
        <taxon>Bacillota</taxon>
        <taxon>Clostridia</taxon>
        <taxon>Lachnospirales</taxon>
        <taxon>Lachnospiraceae</taxon>
        <taxon>Pseudobutyrivibrio</taxon>
    </lineage>
</organism>
<name>A0A1G5RYU9_PSEXY</name>
<dbReference type="EMBL" id="FMWK01000007">
    <property type="protein sequence ID" value="SCZ79107.1"/>
    <property type="molecule type" value="Genomic_DNA"/>
</dbReference>
<feature type="region of interest" description="Disordered" evidence="1">
    <location>
        <begin position="44"/>
        <end position="119"/>
    </location>
</feature>
<dbReference type="AlphaFoldDB" id="A0A1G5RYU9"/>
<evidence type="ECO:0000256" key="1">
    <source>
        <dbReference type="SAM" id="MobiDB-lite"/>
    </source>
</evidence>
<sequence>MKSRIKQITALGMVILLTLTGLGFYAFADDLDNLDNTDDEIIEAIPAEEPTTDIEEPELLEPEEPEEPEVPEDPADPDPADPDPADPDPADPDPADPDPADPEPPVLLGANPEPDDSNIIRASDLQLDPASVTYDGNEHIPTLVCLREDVPEFVVGNQYDLQWDYENIEHPFTDVGIYTAHIDIYGEYESETGDPIVLTFEIKEVPIINIGGCTVTIKDVDGNNLNRNPLVGEVLTMNINTDASPLYYYWTYSENASLHDNRDYSNPDVSYTCEVFTPQINGWYTTGTQYTVRSEDIGKHLIAIVVQGRPVNEYGQIDYQVTFSHSAATYPVSDAPMAVATVAPQIVSGWTYDGDYHDLLIRGESDLGIMCYFVTEEYGYTPELGDFVQYTPFVRNAGTYYVWWMIWSRNSDYEDMPPERLGTVKVRQKKITITAKDRYFSQEVANSGLNIVDNDVSRVICQGLVDKHYLSQITTTVSGGSIIPSAAIITDYSKDDYTSCYDIQYVSGEVIEGIDFVVSAGSFDIEGLEAPYGTVEIVSGEHADGKYQAGDKIKLKLTPKDGFDLLCTTLNAPNGSLEMNKVSLLQNMVTYVGSEGAYYYEYTMPDENADLKVYFMPGYIRVIPERVKVYDTNTDKELTSAPCPGDKLAIIPEVTYNFDENTDNYMLYYKWVDAAELEQLVARGYEYDFNKDGYYRYKVEDGVYEVKESDIGNKLYLIVIQSFEDLNLYAVKEFPAVVRERTQGYNQEQKDNSSGGGSSGGGKSTTSPTVTPTPTPAPKSSEDDADEKEKPQNPIQKVIDKIINRGGNDTVEEPSDEELFDTENMQYVDLETSSEPVTVESNKPVTLKYGDGAVEIAMANNSDGSSGAFNAGLADAKAAIEAILSDELLAMVESGSKVKIKVRTTPLTSDSITDDEKDLIDKGVKELRESMPNLKKAESIDISLMVKFDHDEWDYITTTRKPIEITVSIPDDDKGLSENYYILRVHGTETTLLEDTDNNEDTITIGSDRFSTYTILYDKIETYNGADNEKSSVIPLSRIKLGWLAVCLSLLFVYLNDRHEINVKRRASLRKALNHSHIL</sequence>
<dbReference type="RefSeq" id="WP_090162616.1">
    <property type="nucleotide sequence ID" value="NZ_FMWK01000007.1"/>
</dbReference>
<feature type="compositionally biased region" description="Gly residues" evidence="1">
    <location>
        <begin position="754"/>
        <end position="763"/>
    </location>
</feature>
<accession>A0A1G5RYU9</accession>
<dbReference type="Proteomes" id="UP000199428">
    <property type="component" value="Unassembled WGS sequence"/>
</dbReference>
<proteinExistence type="predicted"/>